<dbReference type="PROSITE" id="PS00330">
    <property type="entry name" value="HEMOLYSIN_CALCIUM"/>
    <property type="match status" value="1"/>
</dbReference>
<evidence type="ECO:0008006" key="5">
    <source>
        <dbReference type="Google" id="ProtNLM"/>
    </source>
</evidence>
<evidence type="ECO:0000313" key="4">
    <source>
        <dbReference type="Proteomes" id="UP000600101"/>
    </source>
</evidence>
<dbReference type="AlphaFoldDB" id="A0A9X0UCQ9"/>
<keyword evidence="4" id="KW-1185">Reference proteome</keyword>
<dbReference type="PANTHER" id="PTHR38340">
    <property type="entry name" value="S-LAYER PROTEIN"/>
    <property type="match status" value="1"/>
</dbReference>
<evidence type="ECO:0000256" key="2">
    <source>
        <dbReference type="ARBA" id="ARBA00022525"/>
    </source>
</evidence>
<reference evidence="3" key="1">
    <citation type="submission" date="2020-08" db="EMBL/GenBank/DDBJ databases">
        <authorList>
            <person name="Hu Y."/>
            <person name="Nguyen S.V."/>
            <person name="Li F."/>
            <person name="Fanning S."/>
        </authorList>
    </citation>
    <scope>NUCLEOTIDE SEQUENCE</scope>
    <source>
        <strain evidence="3">SYSU D8009</strain>
    </source>
</reference>
<dbReference type="GO" id="GO:0005509">
    <property type="term" value="F:calcium ion binding"/>
    <property type="evidence" value="ECO:0007669"/>
    <property type="project" value="InterPro"/>
</dbReference>
<dbReference type="InterPro" id="IPR001343">
    <property type="entry name" value="Hemolysn_Ca-bd"/>
</dbReference>
<dbReference type="PANTHER" id="PTHR38340:SF1">
    <property type="entry name" value="S-LAYER PROTEIN"/>
    <property type="match status" value="1"/>
</dbReference>
<dbReference type="EMBL" id="JACOMF010000008">
    <property type="protein sequence ID" value="MBC4015507.1"/>
    <property type="molecule type" value="Genomic_DNA"/>
</dbReference>
<organism evidence="3 4">
    <name type="scientific">Siccirubricoccus deserti</name>
    <dbReference type="NCBI Taxonomy" id="2013562"/>
    <lineage>
        <taxon>Bacteria</taxon>
        <taxon>Pseudomonadati</taxon>
        <taxon>Pseudomonadota</taxon>
        <taxon>Alphaproteobacteria</taxon>
        <taxon>Acetobacterales</taxon>
        <taxon>Roseomonadaceae</taxon>
        <taxon>Siccirubricoccus</taxon>
    </lineage>
</organism>
<evidence type="ECO:0000256" key="1">
    <source>
        <dbReference type="ARBA" id="ARBA00004613"/>
    </source>
</evidence>
<accession>A0A9X0UCQ9</accession>
<sequence length="268" mass="27827">MSYRLIIGTWNADTLHGSAEAELIWAGAGNDLIYGDGLDGPHPPIFPEPYTDVVIPGNLIDAGFGDDTVHAGYGADYANGSLGNDLISGWGVLAESNPYRDAYARDSDGADTLLGGDGNDTLLGGGGADFLHGDAGDDVLEGGVAADTLTGGAGADRFVFGALDSRAKLPVFDTRGDVVTDFEDGLDKLDFSHLRSIVPDAALDILGEAAFTDATHLQVRSSVVDGNTLVEVWVPIYSLPPDEVPTQGNVSITLLGEHHPGAGDFLFA</sequence>
<dbReference type="RefSeq" id="WP_186770284.1">
    <property type="nucleotide sequence ID" value="NZ_JACOMF010000008.1"/>
</dbReference>
<dbReference type="GO" id="GO:0005615">
    <property type="term" value="C:extracellular space"/>
    <property type="evidence" value="ECO:0007669"/>
    <property type="project" value="InterPro"/>
</dbReference>
<dbReference type="PRINTS" id="PR00313">
    <property type="entry name" value="CABNDNGRPT"/>
</dbReference>
<dbReference type="InterPro" id="IPR050557">
    <property type="entry name" value="RTX_toxin/Mannuronan_C5-epim"/>
</dbReference>
<comment type="caution">
    <text evidence="3">The sequence shown here is derived from an EMBL/GenBank/DDBJ whole genome shotgun (WGS) entry which is preliminary data.</text>
</comment>
<comment type="subcellular location">
    <subcellularLocation>
        <location evidence="1">Secreted</location>
    </subcellularLocation>
</comment>
<evidence type="ECO:0000313" key="3">
    <source>
        <dbReference type="EMBL" id="MBC4015507.1"/>
    </source>
</evidence>
<gene>
    <name evidence="3" type="ORF">H7965_09215</name>
</gene>
<protein>
    <recommendedName>
        <fullName evidence="5">Calcium-binding protein</fullName>
    </recommendedName>
</protein>
<name>A0A9X0UCQ9_9PROT</name>
<dbReference type="Pfam" id="PF00353">
    <property type="entry name" value="HemolysinCabind"/>
    <property type="match status" value="3"/>
</dbReference>
<proteinExistence type="predicted"/>
<keyword evidence="2" id="KW-0964">Secreted</keyword>
<dbReference type="InterPro" id="IPR018511">
    <property type="entry name" value="Hemolysin-typ_Ca-bd_CS"/>
</dbReference>
<dbReference type="SUPFAM" id="SSF51120">
    <property type="entry name" value="beta-Roll"/>
    <property type="match status" value="1"/>
</dbReference>
<dbReference type="Gene3D" id="2.150.10.10">
    <property type="entry name" value="Serralysin-like metalloprotease, C-terminal"/>
    <property type="match status" value="2"/>
</dbReference>
<dbReference type="Proteomes" id="UP000600101">
    <property type="component" value="Unassembled WGS sequence"/>
</dbReference>
<dbReference type="InterPro" id="IPR011049">
    <property type="entry name" value="Serralysin-like_metalloprot_C"/>
</dbReference>